<evidence type="ECO:0000256" key="2">
    <source>
        <dbReference type="ARBA" id="ARBA00022670"/>
    </source>
</evidence>
<reference evidence="6 7" key="1">
    <citation type="journal article" date="2014" name="J. Microbiol.">
        <title>Diaminobutyricibacter tongyongensis gen. nov., sp. nov. and Homoserinibacter gongjuensis gen. nov., sp. nov. belong to the family Microbacteriaceae.</title>
        <authorList>
            <person name="Kim S.J."/>
            <person name="Ahn J.H."/>
            <person name="Weon H.Y."/>
            <person name="Hamada M."/>
            <person name="Suzuki K."/>
            <person name="Kwon S.W."/>
        </authorList>
    </citation>
    <scope>NUCLEOTIDE SEQUENCE [LARGE SCALE GENOMIC DNA]</scope>
    <source>
        <strain evidence="6 7">NBRC 108724</strain>
    </source>
</reference>
<sequence>MSAIDAVTRIQEIQQTFAVLQSGGFPQAAATASGSFTGALASALASTQPDAMTAGATSGSMTVSGSVTGQAIVADAKKYLGVPYVFGGTTSAGMDCSGLVQTVLKDLGISSPRLVSGEATLGTAVPSLADAQPGDLIVLKNNEHIVIYAGDGKVIHAPDVGRTVSEVPNWLTDADIETIRRIAPTPGTATAVHSPASALSSSQVTQLLSAIQGSL</sequence>
<dbReference type="InterPro" id="IPR000064">
    <property type="entry name" value="NLP_P60_dom"/>
</dbReference>
<dbReference type="SUPFAM" id="SSF54001">
    <property type="entry name" value="Cysteine proteinases"/>
    <property type="match status" value="1"/>
</dbReference>
<organism evidence="6 7">
    <name type="scientific">Leifsonia tongyongensis</name>
    <dbReference type="NCBI Taxonomy" id="1268043"/>
    <lineage>
        <taxon>Bacteria</taxon>
        <taxon>Bacillati</taxon>
        <taxon>Actinomycetota</taxon>
        <taxon>Actinomycetes</taxon>
        <taxon>Micrococcales</taxon>
        <taxon>Microbacteriaceae</taxon>
        <taxon>Leifsonia</taxon>
    </lineage>
</organism>
<feature type="domain" description="NlpC/P60" evidence="5">
    <location>
        <begin position="66"/>
        <end position="183"/>
    </location>
</feature>
<keyword evidence="3" id="KW-0378">Hydrolase</keyword>
<dbReference type="Proteomes" id="UP000474967">
    <property type="component" value="Unassembled WGS sequence"/>
</dbReference>
<dbReference type="Gene3D" id="3.90.1720.10">
    <property type="entry name" value="endopeptidase domain like (from Nostoc punctiforme)"/>
    <property type="match status" value="1"/>
</dbReference>
<evidence type="ECO:0000313" key="6">
    <source>
        <dbReference type="EMBL" id="NEN05186.1"/>
    </source>
</evidence>
<evidence type="ECO:0000313" key="7">
    <source>
        <dbReference type="Proteomes" id="UP000474967"/>
    </source>
</evidence>
<proteinExistence type="inferred from homology"/>
<name>A0A6L9XV60_9MICO</name>
<keyword evidence="4" id="KW-0788">Thiol protease</keyword>
<dbReference type="AlphaFoldDB" id="A0A6L9XV60"/>
<accession>A0A6L9XV60</accession>
<keyword evidence="7" id="KW-1185">Reference proteome</keyword>
<dbReference type="RefSeq" id="WP_163288362.1">
    <property type="nucleotide sequence ID" value="NZ_JAAGWY010000001.1"/>
</dbReference>
<dbReference type="InterPro" id="IPR051794">
    <property type="entry name" value="PG_Endopeptidase_C40"/>
</dbReference>
<gene>
    <name evidence="6" type="ORF">G3T36_04810</name>
</gene>
<dbReference type="EMBL" id="JAAGWY010000001">
    <property type="protein sequence ID" value="NEN05186.1"/>
    <property type="molecule type" value="Genomic_DNA"/>
</dbReference>
<dbReference type="Pfam" id="PF00877">
    <property type="entry name" value="NLPC_P60"/>
    <property type="match status" value="1"/>
</dbReference>
<dbReference type="PROSITE" id="PS51935">
    <property type="entry name" value="NLPC_P60"/>
    <property type="match status" value="1"/>
</dbReference>
<dbReference type="GO" id="GO:0006508">
    <property type="term" value="P:proteolysis"/>
    <property type="evidence" value="ECO:0007669"/>
    <property type="project" value="UniProtKB-KW"/>
</dbReference>
<evidence type="ECO:0000256" key="4">
    <source>
        <dbReference type="ARBA" id="ARBA00022807"/>
    </source>
</evidence>
<evidence type="ECO:0000259" key="5">
    <source>
        <dbReference type="PROSITE" id="PS51935"/>
    </source>
</evidence>
<evidence type="ECO:0000256" key="3">
    <source>
        <dbReference type="ARBA" id="ARBA00022801"/>
    </source>
</evidence>
<dbReference type="InterPro" id="IPR038765">
    <property type="entry name" value="Papain-like_cys_pep_sf"/>
</dbReference>
<dbReference type="PANTHER" id="PTHR47359">
    <property type="entry name" value="PEPTIDOGLYCAN DL-ENDOPEPTIDASE CWLO"/>
    <property type="match status" value="1"/>
</dbReference>
<dbReference type="PANTHER" id="PTHR47359:SF3">
    <property type="entry name" value="NLP_P60 DOMAIN-CONTAINING PROTEIN-RELATED"/>
    <property type="match status" value="1"/>
</dbReference>
<keyword evidence="2" id="KW-0645">Protease</keyword>
<comment type="caution">
    <text evidence="6">The sequence shown here is derived from an EMBL/GenBank/DDBJ whole genome shotgun (WGS) entry which is preliminary data.</text>
</comment>
<comment type="similarity">
    <text evidence="1">Belongs to the peptidase C40 family.</text>
</comment>
<dbReference type="GO" id="GO:0008234">
    <property type="term" value="F:cysteine-type peptidase activity"/>
    <property type="evidence" value="ECO:0007669"/>
    <property type="project" value="UniProtKB-KW"/>
</dbReference>
<evidence type="ECO:0000256" key="1">
    <source>
        <dbReference type="ARBA" id="ARBA00007074"/>
    </source>
</evidence>
<protein>
    <submittedName>
        <fullName evidence="6">C40 family peptidase</fullName>
    </submittedName>
</protein>